<organism evidence="1 2">
    <name type="scientific">Capsulimonas corticalis</name>
    <dbReference type="NCBI Taxonomy" id="2219043"/>
    <lineage>
        <taxon>Bacteria</taxon>
        <taxon>Bacillati</taxon>
        <taxon>Armatimonadota</taxon>
        <taxon>Armatimonadia</taxon>
        <taxon>Capsulimonadales</taxon>
        <taxon>Capsulimonadaceae</taxon>
        <taxon>Capsulimonas</taxon>
    </lineage>
</organism>
<dbReference type="InterPro" id="IPR041698">
    <property type="entry name" value="Methyltransf_25"/>
</dbReference>
<dbReference type="CDD" id="cd02440">
    <property type="entry name" value="AdoMet_MTases"/>
    <property type="match status" value="1"/>
</dbReference>
<dbReference type="PANTHER" id="PTHR43667">
    <property type="entry name" value="CYCLOPROPANE-FATTY-ACYL-PHOSPHOLIPID SYNTHASE"/>
    <property type="match status" value="1"/>
</dbReference>
<proteinExistence type="predicted"/>
<sequence length="290" mass="32558">MLSKDILSLAMRETMSRTSMERRPRTSIDAVAPDAELQQVSEAADRAYQAAYHFNALAASRLIPEGGLVLDLGCGSGGFLVYLAQHRPDIQIIGIDPSERLVARGQQTVEDHALTDRVSVNHCDLTSFSERIPGRVDMITGVFTLNQLLTMDDLLRCFQQISQVRIRCGCAAWLFDFARPKALNTAEEFAGTLMPGLPVLFRRENRNALMSAFTYNEVSDAVNKVSLGTVHHAQSKNLHVYQAHWLEREDEHKNSKNNPWVEGRLSANVLQQFKQICEMFPTVPLPQHLK</sequence>
<reference evidence="1 2" key="1">
    <citation type="journal article" date="2019" name="Int. J. Syst. Evol. Microbiol.">
        <title>Capsulimonas corticalis gen. nov., sp. nov., an aerobic capsulated bacterium, of a novel bacterial order, Capsulimonadales ord. nov., of the class Armatimonadia of the phylum Armatimonadetes.</title>
        <authorList>
            <person name="Li J."/>
            <person name="Kudo C."/>
            <person name="Tonouchi A."/>
        </authorList>
    </citation>
    <scope>NUCLEOTIDE SEQUENCE [LARGE SCALE GENOMIC DNA]</scope>
    <source>
        <strain evidence="1 2">AX-7</strain>
    </source>
</reference>
<keyword evidence="2" id="KW-1185">Reference proteome</keyword>
<dbReference type="PANTHER" id="PTHR43667:SF2">
    <property type="entry name" value="FATTY ACID C-METHYL TRANSFERASE"/>
    <property type="match status" value="1"/>
</dbReference>
<name>A0A402CPZ8_9BACT</name>
<dbReference type="AlphaFoldDB" id="A0A402CPZ8"/>
<dbReference type="EMBL" id="AP025739">
    <property type="protein sequence ID" value="BDI32832.1"/>
    <property type="molecule type" value="Genomic_DNA"/>
</dbReference>
<dbReference type="SUPFAM" id="SSF53335">
    <property type="entry name" value="S-adenosyl-L-methionine-dependent methyltransferases"/>
    <property type="match status" value="1"/>
</dbReference>
<gene>
    <name evidence="1" type="ORF">CCAX7_48830</name>
</gene>
<evidence type="ECO:0000313" key="1">
    <source>
        <dbReference type="EMBL" id="BDI32832.1"/>
    </source>
</evidence>
<dbReference type="Proteomes" id="UP000287394">
    <property type="component" value="Chromosome"/>
</dbReference>
<evidence type="ECO:0000313" key="2">
    <source>
        <dbReference type="Proteomes" id="UP000287394"/>
    </source>
</evidence>
<dbReference type="InterPro" id="IPR050723">
    <property type="entry name" value="CFA/CMAS"/>
</dbReference>
<dbReference type="InterPro" id="IPR029063">
    <property type="entry name" value="SAM-dependent_MTases_sf"/>
</dbReference>
<dbReference type="KEGG" id="ccot:CCAX7_48830"/>
<dbReference type="Gene3D" id="3.40.50.150">
    <property type="entry name" value="Vaccinia Virus protein VP39"/>
    <property type="match status" value="1"/>
</dbReference>
<accession>A0A402CPZ8</accession>
<dbReference type="RefSeq" id="WP_119319473.1">
    <property type="nucleotide sequence ID" value="NZ_AP025739.1"/>
</dbReference>
<protein>
    <submittedName>
        <fullName evidence="1">Uncharacterized protein</fullName>
    </submittedName>
</protein>
<dbReference type="Pfam" id="PF13649">
    <property type="entry name" value="Methyltransf_25"/>
    <property type="match status" value="1"/>
</dbReference>
<dbReference type="OrthoDB" id="9765084at2"/>